<evidence type="ECO:0000313" key="2">
    <source>
        <dbReference type="Proteomes" id="UP000182771"/>
    </source>
</evidence>
<dbReference type="OrthoDB" id="9875401at2"/>
<accession>A0A1H2YFJ7</accession>
<sequence length="174" mass="20936">MKKKWECFYRDTKEEMLQVVGNSNLPYLLLLQKHTSQLQDWILRSHINHYQASFQSYSLQKFVMMEMPLYQLNFDWCSISEEVYGSLREESSSFEIFASSIYYLFDFLLSYNSLIECPQYPNNQLYYTKLAEEVIYECKFPPLLYDLDFNSIHTTVETAYCPVKILQEKGFYRE</sequence>
<dbReference type="RefSeq" id="WP_016421064.1">
    <property type="nucleotide sequence ID" value="NZ_FNND01000007.1"/>
</dbReference>
<dbReference type="EMBL" id="FNND01000007">
    <property type="protein sequence ID" value="SDX03860.1"/>
    <property type="molecule type" value="Genomic_DNA"/>
</dbReference>
<protein>
    <submittedName>
        <fullName evidence="1">Uncharacterized protein</fullName>
    </submittedName>
</protein>
<dbReference type="Proteomes" id="UP000182771">
    <property type="component" value="Unassembled WGS sequence"/>
</dbReference>
<dbReference type="GeneID" id="85017081"/>
<keyword evidence="2" id="KW-1185">Reference proteome</keyword>
<gene>
    <name evidence="1" type="ORF">SAMN05444420_10724</name>
</gene>
<reference evidence="1 2" key="1">
    <citation type="submission" date="2016-10" db="EMBL/GenBank/DDBJ databases">
        <authorList>
            <person name="Varghese N."/>
            <person name="Submissions S."/>
        </authorList>
    </citation>
    <scope>NUCLEOTIDE SEQUENCE [LARGE SCALE GENOMIC DNA]</scope>
    <source>
        <strain evidence="1 2">DSM 11449</strain>
    </source>
</reference>
<name>A0A1H2YFJ7_9FLAO</name>
<evidence type="ECO:0000313" key="1">
    <source>
        <dbReference type="EMBL" id="SDX03860.1"/>
    </source>
</evidence>
<dbReference type="AlphaFoldDB" id="A0A1H2YFJ7"/>
<organism evidence="1 2">
    <name type="scientific">Capnocytophaga granulosa</name>
    <dbReference type="NCBI Taxonomy" id="45242"/>
    <lineage>
        <taxon>Bacteria</taxon>
        <taxon>Pseudomonadati</taxon>
        <taxon>Bacteroidota</taxon>
        <taxon>Flavobacteriia</taxon>
        <taxon>Flavobacteriales</taxon>
        <taxon>Flavobacteriaceae</taxon>
        <taxon>Capnocytophaga</taxon>
    </lineage>
</organism>
<proteinExistence type="predicted"/>
<comment type="caution">
    <text evidence="1">The sequence shown here is derived from an EMBL/GenBank/DDBJ whole genome shotgun (WGS) entry which is preliminary data.</text>
</comment>